<dbReference type="PANTHER" id="PTHR11455">
    <property type="entry name" value="CRYPTOCHROME"/>
    <property type="match status" value="1"/>
</dbReference>
<keyword evidence="3" id="KW-1185">Reference proteome</keyword>
<accession>A0ABU6WWY3</accession>
<protein>
    <submittedName>
        <fullName evidence="2">Cryptochrome-2</fullName>
    </submittedName>
</protein>
<dbReference type="InterPro" id="IPR002081">
    <property type="entry name" value="Cryptochrome/DNA_photolyase_1"/>
</dbReference>
<feature type="domain" description="Photolyase/cryptochrome alpha/beta" evidence="1">
    <location>
        <begin position="5"/>
        <end position="104"/>
    </location>
</feature>
<dbReference type="Pfam" id="PF00875">
    <property type="entry name" value="DNA_photolyase"/>
    <property type="match status" value="1"/>
</dbReference>
<gene>
    <name evidence="2" type="primary">CRY2_4</name>
    <name evidence="2" type="ORF">PIB30_096319</name>
</gene>
<dbReference type="Proteomes" id="UP001341840">
    <property type="component" value="Unassembled WGS sequence"/>
</dbReference>
<dbReference type="SUPFAM" id="SSF52425">
    <property type="entry name" value="Cryptochrome/photolyase, N-terminal domain"/>
    <property type="match status" value="1"/>
</dbReference>
<dbReference type="InterPro" id="IPR036155">
    <property type="entry name" value="Crypto/Photolyase_N_sf"/>
</dbReference>
<name>A0ABU6WWY3_9FABA</name>
<evidence type="ECO:0000313" key="2">
    <source>
        <dbReference type="EMBL" id="MED6189475.1"/>
    </source>
</evidence>
<dbReference type="EMBL" id="JASCZI010183516">
    <property type="protein sequence ID" value="MED6189475.1"/>
    <property type="molecule type" value="Genomic_DNA"/>
</dbReference>
<sequence length="104" mass="11857">MGSNNKTIVWFRRDLRIEDNPALAAAARDGSVLPVFIWCPKEEGQFYPGRVSRWWLKQSLTHLYQSLKSLGAELLLIKTHSTLDALLECVNAVQATKVVFNHLY</sequence>
<evidence type="ECO:0000259" key="1">
    <source>
        <dbReference type="PROSITE" id="PS51645"/>
    </source>
</evidence>
<feature type="non-terminal residue" evidence="2">
    <location>
        <position position="104"/>
    </location>
</feature>
<proteinExistence type="predicted"/>
<dbReference type="InterPro" id="IPR006050">
    <property type="entry name" value="DNA_photolyase_N"/>
</dbReference>
<dbReference type="PROSITE" id="PS51645">
    <property type="entry name" value="PHR_CRY_ALPHA_BETA"/>
    <property type="match status" value="1"/>
</dbReference>
<dbReference type="Gene3D" id="3.40.50.620">
    <property type="entry name" value="HUPs"/>
    <property type="match status" value="1"/>
</dbReference>
<evidence type="ECO:0000313" key="3">
    <source>
        <dbReference type="Proteomes" id="UP001341840"/>
    </source>
</evidence>
<reference evidence="2 3" key="1">
    <citation type="journal article" date="2023" name="Plants (Basel)">
        <title>Bridging the Gap: Combining Genomics and Transcriptomics Approaches to Understand Stylosanthes scabra, an Orphan Legume from the Brazilian Caatinga.</title>
        <authorList>
            <person name="Ferreira-Neto J.R.C."/>
            <person name="da Silva M.D."/>
            <person name="Binneck E."/>
            <person name="de Melo N.F."/>
            <person name="da Silva R.H."/>
            <person name="de Melo A.L.T.M."/>
            <person name="Pandolfi V."/>
            <person name="Bustamante F.O."/>
            <person name="Brasileiro-Vidal A.C."/>
            <person name="Benko-Iseppon A.M."/>
        </authorList>
    </citation>
    <scope>NUCLEOTIDE SEQUENCE [LARGE SCALE GENOMIC DNA]</scope>
    <source>
        <tissue evidence="2">Leaves</tissue>
    </source>
</reference>
<organism evidence="2 3">
    <name type="scientific">Stylosanthes scabra</name>
    <dbReference type="NCBI Taxonomy" id="79078"/>
    <lineage>
        <taxon>Eukaryota</taxon>
        <taxon>Viridiplantae</taxon>
        <taxon>Streptophyta</taxon>
        <taxon>Embryophyta</taxon>
        <taxon>Tracheophyta</taxon>
        <taxon>Spermatophyta</taxon>
        <taxon>Magnoliopsida</taxon>
        <taxon>eudicotyledons</taxon>
        <taxon>Gunneridae</taxon>
        <taxon>Pentapetalae</taxon>
        <taxon>rosids</taxon>
        <taxon>fabids</taxon>
        <taxon>Fabales</taxon>
        <taxon>Fabaceae</taxon>
        <taxon>Papilionoideae</taxon>
        <taxon>50 kb inversion clade</taxon>
        <taxon>dalbergioids sensu lato</taxon>
        <taxon>Dalbergieae</taxon>
        <taxon>Pterocarpus clade</taxon>
        <taxon>Stylosanthes</taxon>
    </lineage>
</organism>
<dbReference type="InterPro" id="IPR014729">
    <property type="entry name" value="Rossmann-like_a/b/a_fold"/>
</dbReference>
<dbReference type="PANTHER" id="PTHR11455:SF18">
    <property type="entry name" value="SI:CH1073-390K14.1"/>
    <property type="match status" value="1"/>
</dbReference>
<comment type="caution">
    <text evidence="2">The sequence shown here is derived from an EMBL/GenBank/DDBJ whole genome shotgun (WGS) entry which is preliminary data.</text>
</comment>